<evidence type="ECO:0000256" key="4">
    <source>
        <dbReference type="SAM" id="MobiDB-lite"/>
    </source>
</evidence>
<dbReference type="Pfam" id="PF04828">
    <property type="entry name" value="GFA"/>
    <property type="match status" value="2"/>
</dbReference>
<name>A0A9P7YZ67_9HELO</name>
<feature type="domain" description="CENP-V/GFA" evidence="5">
    <location>
        <begin position="187"/>
        <end position="302"/>
    </location>
</feature>
<evidence type="ECO:0000256" key="2">
    <source>
        <dbReference type="ARBA" id="ARBA00022723"/>
    </source>
</evidence>
<dbReference type="InterPro" id="IPR006913">
    <property type="entry name" value="CENP-V/GFA"/>
</dbReference>
<feature type="compositionally biased region" description="Polar residues" evidence="4">
    <location>
        <begin position="32"/>
        <end position="44"/>
    </location>
</feature>
<dbReference type="SUPFAM" id="SSF51316">
    <property type="entry name" value="Mss4-like"/>
    <property type="match status" value="2"/>
</dbReference>
<evidence type="ECO:0000256" key="3">
    <source>
        <dbReference type="ARBA" id="ARBA00022833"/>
    </source>
</evidence>
<organism evidence="6 7">
    <name type="scientific">Calycina marina</name>
    <dbReference type="NCBI Taxonomy" id="1763456"/>
    <lineage>
        <taxon>Eukaryota</taxon>
        <taxon>Fungi</taxon>
        <taxon>Dikarya</taxon>
        <taxon>Ascomycota</taxon>
        <taxon>Pezizomycotina</taxon>
        <taxon>Leotiomycetes</taxon>
        <taxon>Helotiales</taxon>
        <taxon>Pezizellaceae</taxon>
        <taxon>Calycina</taxon>
    </lineage>
</organism>
<dbReference type="Gene3D" id="2.170.150.70">
    <property type="match status" value="2"/>
</dbReference>
<keyword evidence="3" id="KW-0862">Zinc</keyword>
<dbReference type="PROSITE" id="PS51891">
    <property type="entry name" value="CENP_V_GFA"/>
    <property type="match status" value="2"/>
</dbReference>
<dbReference type="AlphaFoldDB" id="A0A9P7YZ67"/>
<dbReference type="InterPro" id="IPR011057">
    <property type="entry name" value="Mss4-like_sf"/>
</dbReference>
<feature type="region of interest" description="Disordered" evidence="4">
    <location>
        <begin position="16"/>
        <end position="46"/>
    </location>
</feature>
<dbReference type="GO" id="GO:0046872">
    <property type="term" value="F:metal ion binding"/>
    <property type="evidence" value="ECO:0007669"/>
    <property type="project" value="UniProtKB-KW"/>
</dbReference>
<protein>
    <submittedName>
        <fullName evidence="6">Mss4-like protein</fullName>
    </submittedName>
</protein>
<evidence type="ECO:0000313" key="7">
    <source>
        <dbReference type="Proteomes" id="UP000887226"/>
    </source>
</evidence>
<comment type="caution">
    <text evidence="6">The sequence shown here is derived from an EMBL/GenBank/DDBJ whole genome shotgun (WGS) entry which is preliminary data.</text>
</comment>
<dbReference type="GO" id="GO:0016846">
    <property type="term" value="F:carbon-sulfur lyase activity"/>
    <property type="evidence" value="ECO:0007669"/>
    <property type="project" value="InterPro"/>
</dbReference>
<keyword evidence="2" id="KW-0479">Metal-binding</keyword>
<evidence type="ECO:0000256" key="1">
    <source>
        <dbReference type="ARBA" id="ARBA00005495"/>
    </source>
</evidence>
<dbReference type="OrthoDB" id="2993351at2759"/>
<keyword evidence="7" id="KW-1185">Reference proteome</keyword>
<dbReference type="EMBL" id="MU254075">
    <property type="protein sequence ID" value="KAG9242421.1"/>
    <property type="molecule type" value="Genomic_DNA"/>
</dbReference>
<dbReference type="Proteomes" id="UP000887226">
    <property type="component" value="Unassembled WGS sequence"/>
</dbReference>
<dbReference type="PANTHER" id="PTHR28620:SF1">
    <property type="entry name" value="CENP-V_GFA DOMAIN-CONTAINING PROTEIN"/>
    <property type="match status" value="1"/>
</dbReference>
<sequence length="312" mass="34370">MLDDIDLNNFTIKPFSNSNHSSKRNSRDDSQLKSSRTNSASSANGERKAQAYDGNCHCGNFKFRLKLPELKTASKCHCSICNLKGGIWIAPLVKSQFTISTKPGPTVSTYEFGEHKMTHHFCSNCGSAAMVTRFDDSGTKVFVFNNPPELTVDTFPGISLESSYIPPASFPSLALTSLDIEAGLVKYQGACHCGGVTYAVKTRPLEEIKVMQCNCSLCSRNADLFIYPPASAVALSKVSRANLTGYPFLSLKSLHSFCKVCGVSMVRQVSEEPKDDEELDMPINVRTIKDADVGKLKRRFYDCAKNKPLYEV</sequence>
<accession>A0A9P7YZ67</accession>
<dbReference type="InterPro" id="IPR052355">
    <property type="entry name" value="CENP-V-like"/>
</dbReference>
<evidence type="ECO:0000313" key="6">
    <source>
        <dbReference type="EMBL" id="KAG9242421.1"/>
    </source>
</evidence>
<gene>
    <name evidence="6" type="ORF">BJ878DRAFT_170463</name>
</gene>
<reference evidence="6" key="1">
    <citation type="journal article" date="2021" name="IMA Fungus">
        <title>Genomic characterization of three marine fungi, including Emericellopsis atlantica sp. nov. with signatures of a generalist lifestyle and marine biomass degradation.</title>
        <authorList>
            <person name="Hagestad O.C."/>
            <person name="Hou L."/>
            <person name="Andersen J.H."/>
            <person name="Hansen E.H."/>
            <person name="Altermark B."/>
            <person name="Li C."/>
            <person name="Kuhnert E."/>
            <person name="Cox R.J."/>
            <person name="Crous P.W."/>
            <person name="Spatafora J.W."/>
            <person name="Lail K."/>
            <person name="Amirebrahimi M."/>
            <person name="Lipzen A."/>
            <person name="Pangilinan J."/>
            <person name="Andreopoulos W."/>
            <person name="Hayes R.D."/>
            <person name="Ng V."/>
            <person name="Grigoriev I.V."/>
            <person name="Jackson S.A."/>
            <person name="Sutton T.D.S."/>
            <person name="Dobson A.D.W."/>
            <person name="Rama T."/>
        </authorList>
    </citation>
    <scope>NUCLEOTIDE SEQUENCE</scope>
    <source>
        <strain evidence="6">TRa3180A</strain>
    </source>
</reference>
<proteinExistence type="inferred from homology"/>
<dbReference type="PANTHER" id="PTHR28620">
    <property type="entry name" value="CENTROMERE PROTEIN V"/>
    <property type="match status" value="1"/>
</dbReference>
<comment type="similarity">
    <text evidence="1">Belongs to the Gfa family.</text>
</comment>
<evidence type="ECO:0000259" key="5">
    <source>
        <dbReference type="PROSITE" id="PS51891"/>
    </source>
</evidence>
<feature type="domain" description="CENP-V/GFA" evidence="5">
    <location>
        <begin position="52"/>
        <end position="179"/>
    </location>
</feature>